<sequence length="736" mass="81954">MKHLAPGLLLLQMCASTASAFAGAPAECWSLRKHGHRTEAQACFERFTHSNDAYARAEGFWGLEEWQQANEQFRLATQPDNSSALYKVRWGMLLHERFNNREAADLFREALAKDQLFAPAYLGLAIVSADTFDGKATAYAAKAIELNPKLAEAHELMASLALQNDDRDAAVAEADKAIALEDDALDAMAVHAAVELLADRSPDAWFAKITAVNPGYGQAYADVADQLELHYRYEDAATYYRKAIEADPRLWSAHSALGIDLMRLGKEDEPMKELGLSYDNGYRDAATVNSLRLLDSYKNFVTIRDDTTILKLKKTEAGLLQPYMQSELHTIIATYDKKYQMKLPAPVQVEVYPDHEDFAVRTTGMPGLGALGVTFGEVVAMDSPSARKPGDFNWGSTLWHEMSHVYVLTATNHRVPRWFTEGLAVHEEGEHSSEWADRLTPDVLVAVRDKKLLPIAKLDRGFVYPDYPSQVIVSYFQAGTICDFVKERWGSEKLLAMIHSYAHLKTTPQVVQQDLGLTPEEFDKQYLAWMDKKYGAEAARFNDWREKLKALVAASEQKQYDTVLVQGPATLAMYPEYVDDANVYELLADAHREKGDSKAEAAVLTAYEHEGGQDPAILKRLATLEEGAGQQAEAAATLERVNYIYPVKDEELHRRLGDLLYAQQQYDGAIREYAAVVASGPLDKAGAEFHLAQAYLAAGQKDKAQESVLAALEAAPGYRPAQRMLLELNQASQKMN</sequence>
<dbReference type="PANTHER" id="PTHR45586">
    <property type="entry name" value="TPR REPEAT-CONTAINING PROTEIN PA4667"/>
    <property type="match status" value="1"/>
</dbReference>
<dbReference type="Proteomes" id="UP000515312">
    <property type="component" value="Chromosome"/>
</dbReference>
<dbReference type="RefSeq" id="WP_186742074.1">
    <property type="nucleotide sequence ID" value="NZ_CP060394.1"/>
</dbReference>
<dbReference type="InterPro" id="IPR011990">
    <property type="entry name" value="TPR-like_helical_dom_sf"/>
</dbReference>
<dbReference type="Gene3D" id="1.25.40.10">
    <property type="entry name" value="Tetratricopeptide repeat domain"/>
    <property type="match status" value="2"/>
</dbReference>
<keyword evidence="2 3" id="KW-0802">TPR repeat</keyword>
<feature type="chain" id="PRO_5028829310" evidence="4">
    <location>
        <begin position="21"/>
        <end position="736"/>
    </location>
</feature>
<dbReference type="SUPFAM" id="SSF48452">
    <property type="entry name" value="TPR-like"/>
    <property type="match status" value="3"/>
</dbReference>
<keyword evidence="7" id="KW-1185">Reference proteome</keyword>
<name>A0A7G8BFW7_9BACT</name>
<feature type="signal peptide" evidence="4">
    <location>
        <begin position="1"/>
        <end position="20"/>
    </location>
</feature>
<reference evidence="6 7" key="1">
    <citation type="submission" date="2020-08" db="EMBL/GenBank/DDBJ databases">
        <title>Edaphobacter telluris sp. nov. and Acidobacterium dinghuensis sp. nov., two acidobacteria isolated from forest soil.</title>
        <authorList>
            <person name="Fu J."/>
            <person name="Qiu L."/>
        </authorList>
    </citation>
    <scope>NUCLEOTIDE SEQUENCE [LARGE SCALE GENOMIC DNA]</scope>
    <source>
        <strain evidence="6">4Y35</strain>
    </source>
</reference>
<evidence type="ECO:0000256" key="3">
    <source>
        <dbReference type="PROSITE-ProRule" id="PRU00339"/>
    </source>
</evidence>
<keyword evidence="1" id="KW-0677">Repeat</keyword>
<evidence type="ECO:0000313" key="6">
    <source>
        <dbReference type="EMBL" id="QNI31437.1"/>
    </source>
</evidence>
<dbReference type="PROSITE" id="PS50005">
    <property type="entry name" value="TPR"/>
    <property type="match status" value="1"/>
</dbReference>
<protein>
    <submittedName>
        <fullName evidence="6">Tetratricopeptide repeat protein</fullName>
    </submittedName>
</protein>
<dbReference type="Pfam" id="PF13181">
    <property type="entry name" value="TPR_8"/>
    <property type="match status" value="1"/>
</dbReference>
<evidence type="ECO:0000256" key="2">
    <source>
        <dbReference type="ARBA" id="ARBA00022803"/>
    </source>
</evidence>
<organism evidence="6 7">
    <name type="scientific">Alloacidobacterium dinghuense</name>
    <dbReference type="NCBI Taxonomy" id="2763107"/>
    <lineage>
        <taxon>Bacteria</taxon>
        <taxon>Pseudomonadati</taxon>
        <taxon>Acidobacteriota</taxon>
        <taxon>Terriglobia</taxon>
        <taxon>Terriglobales</taxon>
        <taxon>Acidobacteriaceae</taxon>
        <taxon>Alloacidobacterium</taxon>
    </lineage>
</organism>
<dbReference type="KEGG" id="adin:H7849_20525"/>
<evidence type="ECO:0000259" key="5">
    <source>
        <dbReference type="Pfam" id="PF13485"/>
    </source>
</evidence>
<proteinExistence type="predicted"/>
<dbReference type="AlphaFoldDB" id="A0A7G8BFW7"/>
<evidence type="ECO:0000256" key="1">
    <source>
        <dbReference type="ARBA" id="ARBA00022737"/>
    </source>
</evidence>
<dbReference type="PANTHER" id="PTHR45586:SF1">
    <property type="entry name" value="LIPOPOLYSACCHARIDE ASSEMBLY PROTEIN B"/>
    <property type="match status" value="1"/>
</dbReference>
<feature type="repeat" description="TPR" evidence="3">
    <location>
        <begin position="217"/>
        <end position="250"/>
    </location>
</feature>
<dbReference type="Pfam" id="PF13485">
    <property type="entry name" value="Peptidase_MA_2"/>
    <property type="match status" value="1"/>
</dbReference>
<dbReference type="InterPro" id="IPR019734">
    <property type="entry name" value="TPR_rpt"/>
</dbReference>
<dbReference type="InterPro" id="IPR039568">
    <property type="entry name" value="Peptidase_MA-like_dom"/>
</dbReference>
<dbReference type="InterPro" id="IPR051012">
    <property type="entry name" value="CellSynth/LPSAsmb/PSIAsmb"/>
</dbReference>
<evidence type="ECO:0000256" key="4">
    <source>
        <dbReference type="SAM" id="SignalP"/>
    </source>
</evidence>
<keyword evidence="4" id="KW-0732">Signal</keyword>
<gene>
    <name evidence="6" type="ORF">H7849_20525</name>
</gene>
<evidence type="ECO:0000313" key="7">
    <source>
        <dbReference type="Proteomes" id="UP000515312"/>
    </source>
</evidence>
<feature type="domain" description="Peptidase MA-like" evidence="5">
    <location>
        <begin position="388"/>
        <end position="530"/>
    </location>
</feature>
<dbReference type="EMBL" id="CP060394">
    <property type="protein sequence ID" value="QNI31437.1"/>
    <property type="molecule type" value="Genomic_DNA"/>
</dbReference>
<accession>A0A7G8BFW7</accession>
<dbReference type="SMART" id="SM00028">
    <property type="entry name" value="TPR"/>
    <property type="match status" value="5"/>
</dbReference>